<accession>A0A8H4RK02</accession>
<name>A0A8H4RK02_9HELO</name>
<feature type="compositionally biased region" description="Basic residues" evidence="1">
    <location>
        <begin position="324"/>
        <end position="335"/>
    </location>
</feature>
<dbReference type="Proteomes" id="UP000566819">
    <property type="component" value="Unassembled WGS sequence"/>
</dbReference>
<comment type="caution">
    <text evidence="2">The sequence shown here is derived from an EMBL/GenBank/DDBJ whole genome shotgun (WGS) entry which is preliminary data.</text>
</comment>
<feature type="compositionally biased region" description="Basic and acidic residues" evidence="1">
    <location>
        <begin position="309"/>
        <end position="318"/>
    </location>
</feature>
<gene>
    <name evidence="2" type="ORF">G7Y89_g8587</name>
</gene>
<sequence length="341" mass="38530">MAAWEEIAWEEKNVVYYYPPRVPFVPNRHKPPHPVYVEGVTILGKTKYGIPVNEWQFRDNHFNRNGLDGEDFTNENWWHQVHLADEIRLLELYQRANDPSSKALSNSEAEELQYFLACNPDISSNGRRRSGTASTAELLEYSSWYTSNLAMLTTSSSSASLPRSDSPTLASPLSPLISSDFIPLSPFFTPTFTSDPGTPSSSLNIMLSDDMSIITEPFPSFDDALAWELLREEQLLNPSNSAQKRIKAKLQKVYQKIKKVINNHRARFFNKSKITTQHTSKSTPHNLSEPSPCTNDNSCNIHTSPARSAAKEEEKDTRGSLLTRFRKRFSPKSRSGKTGGN</sequence>
<feature type="region of interest" description="Disordered" evidence="1">
    <location>
        <begin position="271"/>
        <end position="341"/>
    </location>
</feature>
<keyword evidence="3" id="KW-1185">Reference proteome</keyword>
<organism evidence="2 3">
    <name type="scientific">Cudoniella acicularis</name>
    <dbReference type="NCBI Taxonomy" id="354080"/>
    <lineage>
        <taxon>Eukaryota</taxon>
        <taxon>Fungi</taxon>
        <taxon>Dikarya</taxon>
        <taxon>Ascomycota</taxon>
        <taxon>Pezizomycotina</taxon>
        <taxon>Leotiomycetes</taxon>
        <taxon>Helotiales</taxon>
        <taxon>Tricladiaceae</taxon>
        <taxon>Cudoniella</taxon>
    </lineage>
</organism>
<feature type="compositionally biased region" description="Polar residues" evidence="1">
    <location>
        <begin position="272"/>
        <end position="306"/>
    </location>
</feature>
<proteinExistence type="predicted"/>
<evidence type="ECO:0000313" key="2">
    <source>
        <dbReference type="EMBL" id="KAF4629557.1"/>
    </source>
</evidence>
<dbReference type="OrthoDB" id="3565313at2759"/>
<evidence type="ECO:0000256" key="1">
    <source>
        <dbReference type="SAM" id="MobiDB-lite"/>
    </source>
</evidence>
<evidence type="ECO:0000313" key="3">
    <source>
        <dbReference type="Proteomes" id="UP000566819"/>
    </source>
</evidence>
<reference evidence="2 3" key="1">
    <citation type="submission" date="2020-03" db="EMBL/GenBank/DDBJ databases">
        <title>Draft Genome Sequence of Cudoniella acicularis.</title>
        <authorList>
            <person name="Buettner E."/>
            <person name="Kellner H."/>
        </authorList>
    </citation>
    <scope>NUCLEOTIDE SEQUENCE [LARGE SCALE GENOMIC DNA]</scope>
    <source>
        <strain evidence="2 3">DSM 108380</strain>
    </source>
</reference>
<dbReference type="AlphaFoldDB" id="A0A8H4RK02"/>
<protein>
    <submittedName>
        <fullName evidence="2">Uncharacterized protein</fullName>
    </submittedName>
</protein>
<dbReference type="EMBL" id="JAAMPI010000659">
    <property type="protein sequence ID" value="KAF4629557.1"/>
    <property type="molecule type" value="Genomic_DNA"/>
</dbReference>